<accession>A0A0B6YSP6</accession>
<gene>
    <name evidence="2" type="primary">ORF34274</name>
</gene>
<feature type="compositionally biased region" description="Basic and acidic residues" evidence="1">
    <location>
        <begin position="144"/>
        <end position="162"/>
    </location>
</feature>
<feature type="region of interest" description="Disordered" evidence="1">
    <location>
        <begin position="1"/>
        <end position="43"/>
    </location>
</feature>
<reference evidence="2" key="1">
    <citation type="submission" date="2014-12" db="EMBL/GenBank/DDBJ databases">
        <title>Insight into the proteome of Arion vulgaris.</title>
        <authorList>
            <person name="Aradska J."/>
            <person name="Bulat T."/>
            <person name="Smidak R."/>
            <person name="Sarate P."/>
            <person name="Gangsoo J."/>
            <person name="Sialana F."/>
            <person name="Bilban M."/>
            <person name="Lubec G."/>
        </authorList>
    </citation>
    <scope>NUCLEOTIDE SEQUENCE</scope>
    <source>
        <tissue evidence="2">Skin</tissue>
    </source>
</reference>
<feature type="compositionally biased region" description="Basic and acidic residues" evidence="1">
    <location>
        <begin position="203"/>
        <end position="215"/>
    </location>
</feature>
<name>A0A0B6YSP6_9EUPU</name>
<dbReference type="EMBL" id="HACG01011946">
    <property type="protein sequence ID" value="CEK58811.1"/>
    <property type="molecule type" value="Transcribed_RNA"/>
</dbReference>
<organism evidence="2">
    <name type="scientific">Arion vulgaris</name>
    <dbReference type="NCBI Taxonomy" id="1028688"/>
    <lineage>
        <taxon>Eukaryota</taxon>
        <taxon>Metazoa</taxon>
        <taxon>Spiralia</taxon>
        <taxon>Lophotrochozoa</taxon>
        <taxon>Mollusca</taxon>
        <taxon>Gastropoda</taxon>
        <taxon>Heterobranchia</taxon>
        <taxon>Euthyneura</taxon>
        <taxon>Panpulmonata</taxon>
        <taxon>Eupulmonata</taxon>
        <taxon>Stylommatophora</taxon>
        <taxon>Helicina</taxon>
        <taxon>Arionoidea</taxon>
        <taxon>Arionidae</taxon>
        <taxon>Arion</taxon>
    </lineage>
</organism>
<evidence type="ECO:0000256" key="1">
    <source>
        <dbReference type="SAM" id="MobiDB-lite"/>
    </source>
</evidence>
<evidence type="ECO:0000313" key="2">
    <source>
        <dbReference type="EMBL" id="CEK58811.1"/>
    </source>
</evidence>
<feature type="region of interest" description="Disordered" evidence="1">
    <location>
        <begin position="142"/>
        <end position="233"/>
    </location>
</feature>
<sequence>NASMADRPSKQFERTHSRQSLDSVLNTRSRSQDNLNQPQQYSYGQRMMDIRNLSLGMKSQETNRDTVAPIENDRTPLQSPLPQQDSPKFIFHEVSRNNGSETDEQLDEMLPEVPNDLQRDSIRTVSNRQSFGVATPLAALSLSTERKNAQSESDNSSKHSMESLDLMEWEERHQSKNIVLRDVAPKRNKGKPPPVAKKPVKTSKVEKSHNTEKPPKAPKPSKKQKEATREVFM</sequence>
<proteinExistence type="predicted"/>
<feature type="compositionally biased region" description="Polar residues" evidence="1">
    <location>
        <begin position="18"/>
        <end position="43"/>
    </location>
</feature>
<protein>
    <submittedName>
        <fullName evidence="2">Uncharacterized protein</fullName>
    </submittedName>
</protein>
<feature type="compositionally biased region" description="Basic and acidic residues" evidence="1">
    <location>
        <begin position="7"/>
        <end position="16"/>
    </location>
</feature>
<feature type="non-terminal residue" evidence="2">
    <location>
        <position position="1"/>
    </location>
</feature>
<feature type="compositionally biased region" description="Basic and acidic residues" evidence="1">
    <location>
        <begin position="223"/>
        <end position="233"/>
    </location>
</feature>
<dbReference type="AlphaFoldDB" id="A0A0B6YSP6"/>